<accession>A0A6A5QTN8</accession>
<evidence type="ECO:0000256" key="1">
    <source>
        <dbReference type="SAM" id="MobiDB-lite"/>
    </source>
</evidence>
<gene>
    <name evidence="2" type="ORF">BDU57DRAFT_572165</name>
</gene>
<sequence>MAGAEARAARDDVAASAGSGSDGRATCPLPARLHPRPRGVRRRRRRGRCADRGRAHSERGLERHCAAAPSAQRRGSLCVVQRARKNAKHGLPWCAQVARPQAAGQRLRSATVGSLTLKTQARGLAAACLPRGALLRLAAMPRVKLLHAACEKLRTLAHCATRHFPRPLRAWSRASELLPTPPRLRLIGEIPNFHSPQFIILVIPPTTPHRPCTPRQHCWTLPLSPTALSPDRPQAPACDGC</sequence>
<feature type="compositionally biased region" description="Low complexity" evidence="1">
    <location>
        <begin position="14"/>
        <end position="25"/>
    </location>
</feature>
<feature type="region of interest" description="Disordered" evidence="1">
    <location>
        <begin position="1"/>
        <end position="62"/>
    </location>
</feature>
<name>A0A6A5QTN8_AMPQU</name>
<feature type="compositionally biased region" description="Basic and acidic residues" evidence="1">
    <location>
        <begin position="48"/>
        <end position="62"/>
    </location>
</feature>
<dbReference type="Proteomes" id="UP000800096">
    <property type="component" value="Unassembled WGS sequence"/>
</dbReference>
<protein>
    <submittedName>
        <fullName evidence="2">Uncharacterized protein</fullName>
    </submittedName>
</protein>
<feature type="compositionally biased region" description="Basic residues" evidence="1">
    <location>
        <begin position="33"/>
        <end position="47"/>
    </location>
</feature>
<dbReference type="AlphaFoldDB" id="A0A6A5QTN8"/>
<evidence type="ECO:0000313" key="3">
    <source>
        <dbReference type="Proteomes" id="UP000800096"/>
    </source>
</evidence>
<keyword evidence="3" id="KW-1185">Reference proteome</keyword>
<reference evidence="2" key="1">
    <citation type="journal article" date="2020" name="Stud. Mycol.">
        <title>101 Dothideomycetes genomes: a test case for predicting lifestyles and emergence of pathogens.</title>
        <authorList>
            <person name="Haridas S."/>
            <person name="Albert R."/>
            <person name="Binder M."/>
            <person name="Bloem J."/>
            <person name="Labutti K."/>
            <person name="Salamov A."/>
            <person name="Andreopoulos B."/>
            <person name="Baker S."/>
            <person name="Barry K."/>
            <person name="Bills G."/>
            <person name="Bluhm B."/>
            <person name="Cannon C."/>
            <person name="Castanera R."/>
            <person name="Culley D."/>
            <person name="Daum C."/>
            <person name="Ezra D."/>
            <person name="Gonzalez J."/>
            <person name="Henrissat B."/>
            <person name="Kuo A."/>
            <person name="Liang C."/>
            <person name="Lipzen A."/>
            <person name="Lutzoni F."/>
            <person name="Magnuson J."/>
            <person name="Mondo S."/>
            <person name="Nolan M."/>
            <person name="Ohm R."/>
            <person name="Pangilinan J."/>
            <person name="Park H.-J."/>
            <person name="Ramirez L."/>
            <person name="Alfaro M."/>
            <person name="Sun H."/>
            <person name="Tritt A."/>
            <person name="Yoshinaga Y."/>
            <person name="Zwiers L.-H."/>
            <person name="Turgeon B."/>
            <person name="Goodwin S."/>
            <person name="Spatafora J."/>
            <person name="Crous P."/>
            <person name="Grigoriev I."/>
        </authorList>
    </citation>
    <scope>NUCLEOTIDE SEQUENCE</scope>
    <source>
        <strain evidence="2">HMLAC05119</strain>
    </source>
</reference>
<proteinExistence type="predicted"/>
<organism evidence="2 3">
    <name type="scientific">Ampelomyces quisqualis</name>
    <name type="common">Powdery mildew agent</name>
    <dbReference type="NCBI Taxonomy" id="50730"/>
    <lineage>
        <taxon>Eukaryota</taxon>
        <taxon>Fungi</taxon>
        <taxon>Dikarya</taxon>
        <taxon>Ascomycota</taxon>
        <taxon>Pezizomycotina</taxon>
        <taxon>Dothideomycetes</taxon>
        <taxon>Pleosporomycetidae</taxon>
        <taxon>Pleosporales</taxon>
        <taxon>Pleosporineae</taxon>
        <taxon>Phaeosphaeriaceae</taxon>
        <taxon>Ampelomyces</taxon>
    </lineage>
</organism>
<dbReference type="EMBL" id="ML979134">
    <property type="protein sequence ID" value="KAF1918170.1"/>
    <property type="molecule type" value="Genomic_DNA"/>
</dbReference>
<evidence type="ECO:0000313" key="2">
    <source>
        <dbReference type="EMBL" id="KAF1918170.1"/>
    </source>
</evidence>